<comment type="caution">
    <text evidence="6">The sequence shown here is derived from an EMBL/GenBank/DDBJ whole genome shotgun (WGS) entry which is preliminary data.</text>
</comment>
<evidence type="ECO:0000256" key="2">
    <source>
        <dbReference type="ARBA" id="ARBA00022676"/>
    </source>
</evidence>
<dbReference type="Proteomes" id="UP001586593">
    <property type="component" value="Unassembled WGS sequence"/>
</dbReference>
<gene>
    <name evidence="6" type="ORF">VTK73DRAFT_7443</name>
</gene>
<sequence length="413" mass="45156">MSHRSRAIVSIACFVAGWLWLASLLRRGDDTSTRLRPQWVGKGPVEVLNSTLGFQKILVINLPSRTDRRDAMALAGAVTNLTFDWVAGVSGDDVPERVLPADSEGKQISTGNKGSWRAHMNALRRVVELNLTSALILEDDADWDIRLKTQLQVVALASRGFLRPAKSGSSRPLAGHSPEREHLGNGNDATAVSVNDLPAGRQPSMPPYGDHWDVLWLGHCGTDLPSSDPSGVQQQPALVTIPDDETVPPPAHLRPHPFARPDEALRSRFPPHTRVVHRVTPGTACSQAYAVSQRGARRLLWLFGTETMTTGWDFLLRHWRTKKAKTAEEPSRTRLGVPVPPVCLAVQPPVFGHHYGKGGGSDITAPGGGYLGSEREMTPYVRLSVRMNLGKLARGDGISQLADQWPEPDETDR</sequence>
<evidence type="ECO:0000313" key="6">
    <source>
        <dbReference type="EMBL" id="KAL1859823.1"/>
    </source>
</evidence>
<evidence type="ECO:0000313" key="7">
    <source>
        <dbReference type="Proteomes" id="UP001586593"/>
    </source>
</evidence>
<organism evidence="6 7">
    <name type="scientific">Phialemonium thermophilum</name>
    <dbReference type="NCBI Taxonomy" id="223376"/>
    <lineage>
        <taxon>Eukaryota</taxon>
        <taxon>Fungi</taxon>
        <taxon>Dikarya</taxon>
        <taxon>Ascomycota</taxon>
        <taxon>Pezizomycotina</taxon>
        <taxon>Sordariomycetes</taxon>
        <taxon>Sordariomycetidae</taxon>
        <taxon>Cephalothecales</taxon>
        <taxon>Cephalothecaceae</taxon>
        <taxon>Phialemonium</taxon>
    </lineage>
</organism>
<dbReference type="CDD" id="cd06532">
    <property type="entry name" value="Glyco_transf_25"/>
    <property type="match status" value="1"/>
</dbReference>
<evidence type="ECO:0000256" key="3">
    <source>
        <dbReference type="ARBA" id="ARBA00022679"/>
    </source>
</evidence>
<keyword evidence="3" id="KW-0808">Transferase</keyword>
<keyword evidence="7" id="KW-1185">Reference proteome</keyword>
<accession>A0ABR3WEQ0</accession>
<dbReference type="InterPro" id="IPR050757">
    <property type="entry name" value="Collagen_mod_GT25"/>
</dbReference>
<dbReference type="PANTHER" id="PTHR10730:SF53">
    <property type="entry name" value="GLYCOSYLTRANSFERASE 25 FAMILY MEMBER"/>
    <property type="match status" value="1"/>
</dbReference>
<keyword evidence="2" id="KW-0328">Glycosyltransferase</keyword>
<name>A0ABR3WEQ0_9PEZI</name>
<proteinExistence type="inferred from homology"/>
<evidence type="ECO:0000259" key="5">
    <source>
        <dbReference type="Pfam" id="PF01755"/>
    </source>
</evidence>
<evidence type="ECO:0000256" key="4">
    <source>
        <dbReference type="SAM" id="MobiDB-lite"/>
    </source>
</evidence>
<comment type="similarity">
    <text evidence="1">Belongs to the glycosyltransferase 25 family.</text>
</comment>
<dbReference type="PANTHER" id="PTHR10730">
    <property type="entry name" value="PROCOLLAGEN-LYSINE,2-OXOGLUTARATE 5-DIOXYGENASE/GLYCOSYLTRANSFERASE 25 FAMILY MEMBER"/>
    <property type="match status" value="1"/>
</dbReference>
<reference evidence="6 7" key="1">
    <citation type="journal article" date="2024" name="Commun. Biol.">
        <title>Comparative genomic analysis of thermophilic fungi reveals convergent evolutionary adaptations and gene losses.</title>
        <authorList>
            <person name="Steindorff A.S."/>
            <person name="Aguilar-Pontes M.V."/>
            <person name="Robinson A.J."/>
            <person name="Andreopoulos B."/>
            <person name="LaButti K."/>
            <person name="Kuo A."/>
            <person name="Mondo S."/>
            <person name="Riley R."/>
            <person name="Otillar R."/>
            <person name="Haridas S."/>
            <person name="Lipzen A."/>
            <person name="Grimwood J."/>
            <person name="Schmutz J."/>
            <person name="Clum A."/>
            <person name="Reid I.D."/>
            <person name="Moisan M.C."/>
            <person name="Butler G."/>
            <person name="Nguyen T.T.M."/>
            <person name="Dewar K."/>
            <person name="Conant G."/>
            <person name="Drula E."/>
            <person name="Henrissat B."/>
            <person name="Hansel C."/>
            <person name="Singer S."/>
            <person name="Hutchinson M.I."/>
            <person name="de Vries R.P."/>
            <person name="Natvig D.O."/>
            <person name="Powell A.J."/>
            <person name="Tsang A."/>
            <person name="Grigoriev I.V."/>
        </authorList>
    </citation>
    <scope>NUCLEOTIDE SEQUENCE [LARGE SCALE GENOMIC DNA]</scope>
    <source>
        <strain evidence="6 7">ATCC 24622</strain>
    </source>
</reference>
<feature type="region of interest" description="Disordered" evidence="4">
    <location>
        <begin position="164"/>
        <end position="199"/>
    </location>
</feature>
<dbReference type="InterPro" id="IPR002654">
    <property type="entry name" value="Glyco_trans_25"/>
</dbReference>
<dbReference type="Pfam" id="PF01755">
    <property type="entry name" value="Glyco_transf_25"/>
    <property type="match status" value="1"/>
</dbReference>
<feature type="domain" description="Glycosyl transferase family 25" evidence="5">
    <location>
        <begin position="55"/>
        <end position="153"/>
    </location>
</feature>
<dbReference type="EMBL" id="JAZHXJ010000476">
    <property type="protein sequence ID" value="KAL1859823.1"/>
    <property type="molecule type" value="Genomic_DNA"/>
</dbReference>
<evidence type="ECO:0000256" key="1">
    <source>
        <dbReference type="ARBA" id="ARBA00006721"/>
    </source>
</evidence>
<protein>
    <recommendedName>
        <fullName evidence="5">Glycosyl transferase family 25 domain-containing protein</fullName>
    </recommendedName>
</protein>